<evidence type="ECO:0000313" key="12">
    <source>
        <dbReference type="Proteomes" id="UP000528460"/>
    </source>
</evidence>
<dbReference type="PANTHER" id="PTHR47470:SF1">
    <property type="entry name" value="FAD-DEPENDENT OXIDOREDUCTASE 2 FAD BINDING DOMAIN-CONTAINING PROTEIN"/>
    <property type="match status" value="1"/>
</dbReference>
<gene>
    <name evidence="11" type="ORF">HNS30_08760</name>
</gene>
<comment type="similarity">
    <text evidence="2">Belongs to the GMC oxidoreductase family.</text>
</comment>
<feature type="active site" description="Nucleophile" evidence="7">
    <location>
        <position position="240"/>
    </location>
</feature>
<feature type="transmembrane region" description="Helical" evidence="9">
    <location>
        <begin position="60"/>
        <end position="76"/>
    </location>
</feature>
<evidence type="ECO:0000256" key="3">
    <source>
        <dbReference type="ARBA" id="ARBA00022630"/>
    </source>
</evidence>
<dbReference type="AlphaFoldDB" id="A0A7Y4JQJ2"/>
<keyword evidence="9" id="KW-0472">Membrane</keyword>
<feature type="region of interest" description="Disordered" evidence="8">
    <location>
        <begin position="149"/>
        <end position="201"/>
    </location>
</feature>
<keyword evidence="9" id="KW-1133">Transmembrane helix</keyword>
<keyword evidence="9" id="KW-0812">Transmembrane</keyword>
<proteinExistence type="inferred from homology"/>
<organism evidence="11 12">
    <name type="scientific">Corallococcus exercitus</name>
    <dbReference type="NCBI Taxonomy" id="2316736"/>
    <lineage>
        <taxon>Bacteria</taxon>
        <taxon>Pseudomonadati</taxon>
        <taxon>Myxococcota</taxon>
        <taxon>Myxococcia</taxon>
        <taxon>Myxococcales</taxon>
        <taxon>Cystobacterineae</taxon>
        <taxon>Myxococcaceae</taxon>
        <taxon>Corallococcus</taxon>
    </lineage>
</organism>
<feature type="transmembrane region" description="Helical" evidence="9">
    <location>
        <begin position="114"/>
        <end position="135"/>
    </location>
</feature>
<evidence type="ECO:0000256" key="2">
    <source>
        <dbReference type="ARBA" id="ARBA00010790"/>
    </source>
</evidence>
<keyword evidence="7" id="KW-0378">Hydrolase</keyword>
<dbReference type="PROSITE" id="PS51635">
    <property type="entry name" value="PNPLA"/>
    <property type="match status" value="1"/>
</dbReference>
<dbReference type="Gene3D" id="3.40.1090.10">
    <property type="entry name" value="Cytosolic phospholipase A2 catalytic domain"/>
    <property type="match status" value="1"/>
</dbReference>
<dbReference type="GO" id="GO:0016491">
    <property type="term" value="F:oxidoreductase activity"/>
    <property type="evidence" value="ECO:0007669"/>
    <property type="project" value="UniProtKB-KW"/>
</dbReference>
<keyword evidence="3" id="KW-0285">Flavoprotein</keyword>
<evidence type="ECO:0000256" key="6">
    <source>
        <dbReference type="ARBA" id="ARBA00023098"/>
    </source>
</evidence>
<dbReference type="RefSeq" id="WP_171413330.1">
    <property type="nucleotide sequence ID" value="NZ_JABFJW010000048.1"/>
</dbReference>
<dbReference type="InterPro" id="IPR016035">
    <property type="entry name" value="Acyl_Trfase/lysoPLipase"/>
</dbReference>
<name>A0A7Y4JQJ2_9BACT</name>
<comment type="cofactor">
    <cofactor evidence="1">
        <name>FAD</name>
        <dbReference type="ChEBI" id="CHEBI:57692"/>
    </cofactor>
</comment>
<dbReference type="SUPFAM" id="SSF52151">
    <property type="entry name" value="FabD/lysophospholipase-like"/>
    <property type="match status" value="1"/>
</dbReference>
<evidence type="ECO:0000256" key="1">
    <source>
        <dbReference type="ARBA" id="ARBA00001974"/>
    </source>
</evidence>
<dbReference type="PANTHER" id="PTHR47470">
    <property type="entry name" value="CHOLESTEROL OXIDASE"/>
    <property type="match status" value="1"/>
</dbReference>
<evidence type="ECO:0000256" key="4">
    <source>
        <dbReference type="ARBA" id="ARBA00022827"/>
    </source>
</evidence>
<dbReference type="InterPro" id="IPR052542">
    <property type="entry name" value="Cholesterol_Oxidase"/>
</dbReference>
<feature type="active site" description="Proton acceptor" evidence="7">
    <location>
        <position position="364"/>
    </location>
</feature>
<evidence type="ECO:0000256" key="7">
    <source>
        <dbReference type="PROSITE-ProRule" id="PRU01161"/>
    </source>
</evidence>
<keyword evidence="5" id="KW-0560">Oxidoreductase</keyword>
<comment type="caution">
    <text evidence="7">Lacks conserved residue(s) required for the propagation of feature annotation.</text>
</comment>
<dbReference type="Pfam" id="PF01734">
    <property type="entry name" value="Patatin"/>
    <property type="match status" value="1"/>
</dbReference>
<evidence type="ECO:0000259" key="10">
    <source>
        <dbReference type="PROSITE" id="PS51635"/>
    </source>
</evidence>
<keyword evidence="6 7" id="KW-0443">Lipid metabolism</keyword>
<feature type="short sequence motif" description="GXSXG" evidence="7">
    <location>
        <begin position="238"/>
        <end position="242"/>
    </location>
</feature>
<keyword evidence="7" id="KW-0442">Lipid degradation</keyword>
<sequence length="710" mass="77692">MSPAASRWLERQARVNGRPWRWALAAIGWITLVTGAAQMLLPGVELRVLRADASAAPAHFFRIVGMFMVLFGGLLLHGLHEPRANPAAFLWTGLQKVGASGMVAIGVGRGLLSPLALGVAAFDALSAVLVLGFYASLRQREQIISVLKPQAQEEATESTREATSPSVSTLRVADATREPRPLGRPLRALGEDPGVQASSAEAPRRSLVLAGGGMRVAWQAGVLRALTDARLSFSHADGTSGGIITLAMWLSGQTPAEMCERWRTLDVKDFVSLMPLDDYARPWKLHALGDADGIIQRVFPHLGVDVDAIRANRDRTGTFNVCDFSRKTNEAIPHTDVDRDLLVAGISLPLFMPPVARDGHLYLDSVWIQDANVMEAVRRGADEVWVVWCIGNTPQYHDGFFRQYVHMIELSANGALFAELEQVRELNARILAGEHVAGHARPITVHLIKPEHPLPLDPDFYAGHVTAATLIDQGYSDAWRYLSVALAQGLPLTPEITQMTEPSYDLSFRETMSGPLAMGTTDPEAGAHDGRSTPFTMHCTITIDDMEAFIRDANHAARLVAHVQFKPLGMDLPVRDGSFNLFRATDDPRTKIMTYGLRFQAHGQDYYLDGTKTLHDDPGPDLWRDTTRLYSYLHEGPDARGPVVGAGVLVLGMRELLHLVASMHSTRGGVEGAGMVARFGRLFLGALWDLYAPEAPVREREEEATHGHEG</sequence>
<protein>
    <submittedName>
        <fullName evidence="11">Patatin-like phospholipase family protein</fullName>
    </submittedName>
</protein>
<evidence type="ECO:0000256" key="8">
    <source>
        <dbReference type="SAM" id="MobiDB-lite"/>
    </source>
</evidence>
<evidence type="ECO:0000313" key="11">
    <source>
        <dbReference type="EMBL" id="NOK09119.1"/>
    </source>
</evidence>
<keyword evidence="4" id="KW-0274">FAD</keyword>
<evidence type="ECO:0000256" key="5">
    <source>
        <dbReference type="ARBA" id="ARBA00023002"/>
    </source>
</evidence>
<feature type="domain" description="PNPLA" evidence="10">
    <location>
        <begin position="207"/>
        <end position="378"/>
    </location>
</feature>
<dbReference type="GO" id="GO:0016042">
    <property type="term" value="P:lipid catabolic process"/>
    <property type="evidence" value="ECO:0007669"/>
    <property type="project" value="UniProtKB-UniRule"/>
</dbReference>
<reference evidence="11 12" key="1">
    <citation type="submission" date="2020-05" db="EMBL/GenBank/DDBJ databases">
        <authorList>
            <person name="Whitworth D."/>
        </authorList>
    </citation>
    <scope>NUCLEOTIDE SEQUENCE [LARGE SCALE GENOMIC DNA]</scope>
    <source>
        <strain evidence="11 12">CA046A</strain>
    </source>
</reference>
<accession>A0A7Y4JQJ2</accession>
<dbReference type="InterPro" id="IPR002641">
    <property type="entry name" value="PNPLA_dom"/>
</dbReference>
<feature type="transmembrane region" description="Helical" evidence="9">
    <location>
        <begin position="20"/>
        <end position="40"/>
    </location>
</feature>
<evidence type="ECO:0000256" key="9">
    <source>
        <dbReference type="SAM" id="Phobius"/>
    </source>
</evidence>
<dbReference type="EMBL" id="JABFJW010000048">
    <property type="protein sequence ID" value="NOK09119.1"/>
    <property type="molecule type" value="Genomic_DNA"/>
</dbReference>
<dbReference type="Proteomes" id="UP000528460">
    <property type="component" value="Unassembled WGS sequence"/>
</dbReference>
<dbReference type="GO" id="GO:0016787">
    <property type="term" value="F:hydrolase activity"/>
    <property type="evidence" value="ECO:0007669"/>
    <property type="project" value="UniProtKB-UniRule"/>
</dbReference>
<comment type="caution">
    <text evidence="11">The sequence shown here is derived from an EMBL/GenBank/DDBJ whole genome shotgun (WGS) entry which is preliminary data.</text>
</comment>